<feature type="transmembrane region" description="Helical" evidence="2">
    <location>
        <begin position="12"/>
        <end position="31"/>
    </location>
</feature>
<dbReference type="AlphaFoldDB" id="A0A517WYJ5"/>
<dbReference type="RefSeq" id="WP_145177866.1">
    <property type="nucleotide sequence ID" value="NZ_CP037422.1"/>
</dbReference>
<organism evidence="3 4">
    <name type="scientific">Gimesia aquarii</name>
    <dbReference type="NCBI Taxonomy" id="2527964"/>
    <lineage>
        <taxon>Bacteria</taxon>
        <taxon>Pseudomonadati</taxon>
        <taxon>Planctomycetota</taxon>
        <taxon>Planctomycetia</taxon>
        <taxon>Planctomycetales</taxon>
        <taxon>Planctomycetaceae</taxon>
        <taxon>Gimesia</taxon>
    </lineage>
</organism>
<feature type="compositionally biased region" description="Basic and acidic residues" evidence="1">
    <location>
        <begin position="52"/>
        <end position="67"/>
    </location>
</feature>
<evidence type="ECO:0000256" key="1">
    <source>
        <dbReference type="SAM" id="MobiDB-lite"/>
    </source>
</evidence>
<name>A0A517WYJ5_9PLAN</name>
<evidence type="ECO:0000313" key="3">
    <source>
        <dbReference type="EMBL" id="QDU10321.1"/>
    </source>
</evidence>
<evidence type="ECO:0000313" key="4">
    <source>
        <dbReference type="Proteomes" id="UP000318384"/>
    </source>
</evidence>
<feature type="compositionally biased region" description="Polar residues" evidence="1">
    <location>
        <begin position="108"/>
        <end position="124"/>
    </location>
</feature>
<feature type="compositionally biased region" description="Acidic residues" evidence="1">
    <location>
        <begin position="125"/>
        <end position="138"/>
    </location>
</feature>
<keyword evidence="2" id="KW-0812">Transmembrane</keyword>
<feature type="region of interest" description="Disordered" evidence="1">
    <location>
        <begin position="106"/>
        <end position="138"/>
    </location>
</feature>
<proteinExistence type="predicted"/>
<dbReference type="OrthoDB" id="290895at2"/>
<feature type="transmembrane region" description="Helical" evidence="2">
    <location>
        <begin position="71"/>
        <end position="95"/>
    </location>
</feature>
<keyword evidence="2" id="KW-1133">Transmembrane helix</keyword>
<protein>
    <submittedName>
        <fullName evidence="3">Uncharacterized protein</fullName>
    </submittedName>
</protein>
<dbReference type="EMBL" id="CP037422">
    <property type="protein sequence ID" value="QDU10321.1"/>
    <property type="molecule type" value="Genomic_DNA"/>
</dbReference>
<dbReference type="Proteomes" id="UP000318384">
    <property type="component" value="Chromosome"/>
</dbReference>
<feature type="compositionally biased region" description="Low complexity" evidence="1">
    <location>
        <begin position="38"/>
        <end position="48"/>
    </location>
</feature>
<keyword evidence="2" id="KW-0472">Membrane</keyword>
<gene>
    <name evidence="3" type="ORF">V202x_37200</name>
</gene>
<evidence type="ECO:0000256" key="2">
    <source>
        <dbReference type="SAM" id="Phobius"/>
    </source>
</evidence>
<reference evidence="3 4" key="1">
    <citation type="submission" date="2019-03" db="EMBL/GenBank/DDBJ databases">
        <title>Deep-cultivation of Planctomycetes and their phenomic and genomic characterization uncovers novel biology.</title>
        <authorList>
            <person name="Wiegand S."/>
            <person name="Jogler M."/>
            <person name="Boedeker C."/>
            <person name="Pinto D."/>
            <person name="Vollmers J."/>
            <person name="Rivas-Marin E."/>
            <person name="Kohn T."/>
            <person name="Peeters S.H."/>
            <person name="Heuer A."/>
            <person name="Rast P."/>
            <person name="Oberbeckmann S."/>
            <person name="Bunk B."/>
            <person name="Jeske O."/>
            <person name="Meyerdierks A."/>
            <person name="Storesund J.E."/>
            <person name="Kallscheuer N."/>
            <person name="Luecker S."/>
            <person name="Lage O.M."/>
            <person name="Pohl T."/>
            <person name="Merkel B.J."/>
            <person name="Hornburger P."/>
            <person name="Mueller R.-W."/>
            <person name="Bruemmer F."/>
            <person name="Labrenz M."/>
            <person name="Spormann A.M."/>
            <person name="Op den Camp H."/>
            <person name="Overmann J."/>
            <person name="Amann R."/>
            <person name="Jetten M.S.M."/>
            <person name="Mascher T."/>
            <person name="Medema M.H."/>
            <person name="Devos D.P."/>
            <person name="Kaster A.-K."/>
            <person name="Ovreas L."/>
            <person name="Rohde M."/>
            <person name="Galperin M.Y."/>
            <person name="Jogler C."/>
        </authorList>
    </citation>
    <scope>NUCLEOTIDE SEQUENCE [LARGE SCALE GENOMIC DNA]</scope>
    <source>
        <strain evidence="3 4">V202</strain>
    </source>
</reference>
<keyword evidence="4" id="KW-1185">Reference proteome</keyword>
<sequence>MQIHLIFKSGLIRLLVINLILFNFSVNQLQAQNTEAGSVTSDSKTLTDSDSDLDHANQDSEEKKDERPRELGVMLIIVWLILGTGVGILIFTSLFGHSVRSMVRRPYPTQSDSEQQSSLNPASNENDESNPIEDESKL</sequence>
<feature type="region of interest" description="Disordered" evidence="1">
    <location>
        <begin position="35"/>
        <end position="67"/>
    </location>
</feature>
<accession>A0A517WYJ5</accession>